<evidence type="ECO:0000256" key="3">
    <source>
        <dbReference type="SAM" id="MobiDB-lite"/>
    </source>
</evidence>
<keyword evidence="5" id="KW-1185">Reference proteome</keyword>
<dbReference type="Proteomes" id="UP000789739">
    <property type="component" value="Unassembled WGS sequence"/>
</dbReference>
<evidence type="ECO:0000256" key="2">
    <source>
        <dbReference type="ARBA" id="ARBA00023128"/>
    </source>
</evidence>
<name>A0A9N9GG68_9GLOM</name>
<evidence type="ECO:0000313" key="4">
    <source>
        <dbReference type="EMBL" id="CAG8599733.1"/>
    </source>
</evidence>
<dbReference type="OrthoDB" id="20734at2759"/>
<sequence length="278" mass="30914">MSLNTISRGLCIHAELRICRQDSVLLGFSTRRPSLLTTIIPNRSLLVSRHVSSTSKCDNAESIRPKKSKPQDSSSMEPASPTTSNVSPPSSLLSSTSHSYSRTNLQTFLSRTHQDTSNYVYRGTLYEYETMHCLENHFNIISRHCGGGDDRGVDFRGYWLLPDKKIYLVGQCKSGSSRCKPNVVREFEGVLSRESAGTLGILSVRNGFTKGAIRHYTASPWPMAMISVTDEGNRCEVFMWNITAEKLLEEMSSSVKMGVEGKRVVLSYKNKILGSSNS</sequence>
<protein>
    <submittedName>
        <fullName evidence="4">9310_t:CDS:1</fullName>
    </submittedName>
</protein>
<proteinExistence type="predicted"/>
<dbReference type="GO" id="GO:0005739">
    <property type="term" value="C:mitochondrion"/>
    <property type="evidence" value="ECO:0007669"/>
    <property type="project" value="UniProtKB-SubCell"/>
</dbReference>
<comment type="caution">
    <text evidence="4">The sequence shown here is derived from an EMBL/GenBank/DDBJ whole genome shotgun (WGS) entry which is preliminary data.</text>
</comment>
<organism evidence="4 5">
    <name type="scientific">Paraglomus brasilianum</name>
    <dbReference type="NCBI Taxonomy" id="144538"/>
    <lineage>
        <taxon>Eukaryota</taxon>
        <taxon>Fungi</taxon>
        <taxon>Fungi incertae sedis</taxon>
        <taxon>Mucoromycota</taxon>
        <taxon>Glomeromycotina</taxon>
        <taxon>Glomeromycetes</taxon>
        <taxon>Paraglomerales</taxon>
        <taxon>Paraglomeraceae</taxon>
        <taxon>Paraglomus</taxon>
    </lineage>
</organism>
<feature type="compositionally biased region" description="Low complexity" evidence="3">
    <location>
        <begin position="78"/>
        <end position="97"/>
    </location>
</feature>
<evidence type="ECO:0000313" key="5">
    <source>
        <dbReference type="Proteomes" id="UP000789739"/>
    </source>
</evidence>
<reference evidence="4" key="1">
    <citation type="submission" date="2021-06" db="EMBL/GenBank/DDBJ databases">
        <authorList>
            <person name="Kallberg Y."/>
            <person name="Tangrot J."/>
            <person name="Rosling A."/>
        </authorList>
    </citation>
    <scope>NUCLEOTIDE SEQUENCE</scope>
    <source>
        <strain evidence="4">BR232B</strain>
    </source>
</reference>
<accession>A0A9N9GG68</accession>
<gene>
    <name evidence="4" type="ORF">PBRASI_LOCUS7572</name>
</gene>
<keyword evidence="2" id="KW-0496">Mitochondrion</keyword>
<dbReference type="PANTHER" id="PTHR28133:SF1">
    <property type="entry name" value="REQUIRED FOR RESPIRATORY GROWTH PROTEIN 7, MITOCHONDRIAL"/>
    <property type="match status" value="1"/>
</dbReference>
<feature type="region of interest" description="Disordered" evidence="3">
    <location>
        <begin position="56"/>
        <end position="97"/>
    </location>
</feature>
<dbReference type="InterPro" id="IPR018828">
    <property type="entry name" value="RRG7"/>
</dbReference>
<dbReference type="Pfam" id="PF10356">
    <property type="entry name" value="RRG7"/>
    <property type="match status" value="2"/>
</dbReference>
<comment type="subcellular location">
    <subcellularLocation>
        <location evidence="1">Mitochondrion</location>
    </subcellularLocation>
</comment>
<dbReference type="PANTHER" id="PTHR28133">
    <property type="entry name" value="REQUIRED FOR RESPIRATORY GROWTH PROTEIN 7, MITOCHONDRIAL"/>
    <property type="match status" value="1"/>
</dbReference>
<evidence type="ECO:0000256" key="1">
    <source>
        <dbReference type="ARBA" id="ARBA00004173"/>
    </source>
</evidence>
<dbReference type="AlphaFoldDB" id="A0A9N9GG68"/>
<dbReference type="EMBL" id="CAJVPI010001191">
    <property type="protein sequence ID" value="CAG8599733.1"/>
    <property type="molecule type" value="Genomic_DNA"/>
</dbReference>